<keyword evidence="4" id="KW-1185">Reference proteome</keyword>
<dbReference type="GO" id="GO:0005737">
    <property type="term" value="C:cytoplasm"/>
    <property type="evidence" value="ECO:0007669"/>
    <property type="project" value="TreeGrafter"/>
</dbReference>
<sequence>MICFAGMFGIGKTTYAAVLGEHLDRKVYYEPVDQNPVLEMFYKNPKQYAFLLQIYFLSKRLKNIKSAQGHPYGILDRSIYEDALIVEVLYEL</sequence>
<reference evidence="3 4" key="1">
    <citation type="submission" date="2018-06" db="EMBL/GenBank/DDBJ databases">
        <title>Thermoflavimicrobium daqus sp. nov., a thermophilic microbe isolated from Moutai-flavour Daqu.</title>
        <authorList>
            <person name="Wang X."/>
            <person name="Zhou H."/>
        </authorList>
    </citation>
    <scope>NUCLEOTIDE SEQUENCE [LARGE SCALE GENOMIC DNA]</scope>
    <source>
        <strain evidence="3 4">FBKL4.011</strain>
    </source>
</reference>
<comment type="caution">
    <text evidence="3">The sequence shown here is derived from an EMBL/GenBank/DDBJ whole genome shotgun (WGS) entry which is preliminary data.</text>
</comment>
<comment type="similarity">
    <text evidence="1">Belongs to the DCK/DGK family.</text>
</comment>
<dbReference type="PANTHER" id="PTHR10513:SF35">
    <property type="entry name" value="DEOXYADENOSINE KINASE"/>
    <property type="match status" value="1"/>
</dbReference>
<dbReference type="OrthoDB" id="9776634at2"/>
<organism evidence="3 4">
    <name type="scientific">Thermoflavimicrobium daqui</name>
    <dbReference type="NCBI Taxonomy" id="2137476"/>
    <lineage>
        <taxon>Bacteria</taxon>
        <taxon>Bacillati</taxon>
        <taxon>Bacillota</taxon>
        <taxon>Bacilli</taxon>
        <taxon>Bacillales</taxon>
        <taxon>Thermoactinomycetaceae</taxon>
        <taxon>Thermoflavimicrobium</taxon>
    </lineage>
</organism>
<dbReference type="EMBL" id="QJKK01000003">
    <property type="protein sequence ID" value="RAL25952.1"/>
    <property type="molecule type" value="Genomic_DNA"/>
</dbReference>
<evidence type="ECO:0000313" key="4">
    <source>
        <dbReference type="Proteomes" id="UP000251213"/>
    </source>
</evidence>
<name>A0A364K6W7_9BACL</name>
<reference evidence="3 4" key="2">
    <citation type="submission" date="2018-06" db="EMBL/GenBank/DDBJ databases">
        <authorList>
            <person name="Zhirakovskaya E."/>
        </authorList>
    </citation>
    <scope>NUCLEOTIDE SEQUENCE [LARGE SCALE GENOMIC DNA]</scope>
    <source>
        <strain evidence="3 4">FBKL4.011</strain>
    </source>
</reference>
<dbReference type="InterPro" id="IPR031314">
    <property type="entry name" value="DNK_dom"/>
</dbReference>
<evidence type="ECO:0000313" key="3">
    <source>
        <dbReference type="EMBL" id="RAL25952.1"/>
    </source>
</evidence>
<dbReference type="GO" id="GO:0019136">
    <property type="term" value="F:deoxynucleoside kinase activity"/>
    <property type="evidence" value="ECO:0007669"/>
    <property type="project" value="TreeGrafter"/>
</dbReference>
<dbReference type="Proteomes" id="UP000251213">
    <property type="component" value="Unassembled WGS sequence"/>
</dbReference>
<protein>
    <recommendedName>
        <fullName evidence="2">Deoxynucleoside kinase domain-containing protein</fullName>
    </recommendedName>
</protein>
<evidence type="ECO:0000256" key="1">
    <source>
        <dbReference type="ARBA" id="ARBA00007420"/>
    </source>
</evidence>
<dbReference type="InterPro" id="IPR050566">
    <property type="entry name" value="Deoxyribonucleoside_kinase"/>
</dbReference>
<evidence type="ECO:0000259" key="2">
    <source>
        <dbReference type="Pfam" id="PF01712"/>
    </source>
</evidence>
<dbReference type="InterPro" id="IPR027417">
    <property type="entry name" value="P-loop_NTPase"/>
</dbReference>
<dbReference type="RefSeq" id="WP_113658566.1">
    <property type="nucleotide sequence ID" value="NZ_KZ845665.1"/>
</dbReference>
<dbReference type="Gene3D" id="3.40.50.300">
    <property type="entry name" value="P-loop containing nucleotide triphosphate hydrolases"/>
    <property type="match status" value="1"/>
</dbReference>
<proteinExistence type="inferred from homology"/>
<dbReference type="AlphaFoldDB" id="A0A364K6W7"/>
<gene>
    <name evidence="3" type="ORF">DL897_07745</name>
</gene>
<dbReference type="SUPFAM" id="SSF52540">
    <property type="entry name" value="P-loop containing nucleoside triphosphate hydrolases"/>
    <property type="match status" value="1"/>
</dbReference>
<accession>A0A364K6W7</accession>
<dbReference type="PANTHER" id="PTHR10513">
    <property type="entry name" value="DEOXYNUCLEOSIDE KINASE"/>
    <property type="match status" value="1"/>
</dbReference>
<feature type="domain" description="Deoxynucleoside kinase" evidence="2">
    <location>
        <begin position="2"/>
        <end position="86"/>
    </location>
</feature>
<dbReference type="Pfam" id="PF01712">
    <property type="entry name" value="dNK"/>
    <property type="match status" value="1"/>
</dbReference>